<dbReference type="Gene3D" id="2.60.120.200">
    <property type="match status" value="1"/>
</dbReference>
<keyword evidence="5" id="KW-1185">Reference proteome</keyword>
<dbReference type="InterPro" id="IPR050546">
    <property type="entry name" value="Glycosyl_Hydrlase_16"/>
</dbReference>
<sequence>MNLVNSTTPAMLLIFLLMISPHLSAQQKADDSNYKLIWQDEFNVDGKPDEQKWDYEHGFVRNNEPQWYQPENAFCKDGFLIIETRKEKKKNPYYDSQHKDYRLNREFAEYTSACLITLGKFDFTYGKVTMRAKIDVKQGLWPAFWMLGTNRSEVNWPACGEVDIMEYYRDYLLANAAWEGEQGTDWDESKFPLATLGGKEWAADFHVWEMVWDENQIVISVDGNLVNEISLTKTVNKKQGDNPFKKPFYLLLNVALGQGGELIPDENIPSKMLVDYVRVYQK</sequence>
<reference evidence="4" key="1">
    <citation type="submission" date="2018-02" db="EMBL/GenBank/DDBJ databases">
        <authorList>
            <person name="Vasarhelyi B.M."/>
            <person name="Deshmukh S."/>
            <person name="Balint B."/>
            <person name="Kukolya J."/>
        </authorList>
    </citation>
    <scope>NUCLEOTIDE SEQUENCE</scope>
    <source>
        <strain evidence="4">KB22</strain>
    </source>
</reference>
<organism evidence="4 5">
    <name type="scientific">Sphingobacterium hungaricum</name>
    <dbReference type="NCBI Taxonomy" id="2082723"/>
    <lineage>
        <taxon>Bacteria</taxon>
        <taxon>Pseudomonadati</taxon>
        <taxon>Bacteroidota</taxon>
        <taxon>Sphingobacteriia</taxon>
        <taxon>Sphingobacteriales</taxon>
        <taxon>Sphingobacteriaceae</taxon>
        <taxon>Sphingobacterium</taxon>
    </lineage>
</organism>
<evidence type="ECO:0000259" key="3">
    <source>
        <dbReference type="PROSITE" id="PS51762"/>
    </source>
</evidence>
<feature type="domain" description="GH16" evidence="3">
    <location>
        <begin position="40"/>
        <end position="282"/>
    </location>
</feature>
<dbReference type="CDD" id="cd08023">
    <property type="entry name" value="GH16_laminarinase_like"/>
    <property type="match status" value="1"/>
</dbReference>
<name>A0A928UVP1_9SPHI</name>
<feature type="signal peptide" evidence="2">
    <location>
        <begin position="1"/>
        <end position="25"/>
    </location>
</feature>
<dbReference type="InterPro" id="IPR000757">
    <property type="entry name" value="Beta-glucanase-like"/>
</dbReference>
<protein>
    <submittedName>
        <fullName evidence="4">Beta-glucanase</fullName>
    </submittedName>
</protein>
<evidence type="ECO:0000313" key="5">
    <source>
        <dbReference type="Proteomes" id="UP000616201"/>
    </source>
</evidence>
<dbReference type="PROSITE" id="PS51762">
    <property type="entry name" value="GH16_2"/>
    <property type="match status" value="1"/>
</dbReference>
<comment type="similarity">
    <text evidence="1">Belongs to the glycosyl hydrolase 16 family.</text>
</comment>
<dbReference type="EMBL" id="PRDK01000004">
    <property type="protein sequence ID" value="MBE8713572.1"/>
    <property type="molecule type" value="Genomic_DNA"/>
</dbReference>
<dbReference type="Proteomes" id="UP000616201">
    <property type="component" value="Unassembled WGS sequence"/>
</dbReference>
<dbReference type="SUPFAM" id="SSF49899">
    <property type="entry name" value="Concanavalin A-like lectins/glucanases"/>
    <property type="match status" value="1"/>
</dbReference>
<dbReference type="AlphaFoldDB" id="A0A928UVP1"/>
<dbReference type="InterPro" id="IPR013320">
    <property type="entry name" value="ConA-like_dom_sf"/>
</dbReference>
<dbReference type="GO" id="GO:0005975">
    <property type="term" value="P:carbohydrate metabolic process"/>
    <property type="evidence" value="ECO:0007669"/>
    <property type="project" value="InterPro"/>
</dbReference>
<dbReference type="PANTHER" id="PTHR10963">
    <property type="entry name" value="GLYCOSYL HYDROLASE-RELATED"/>
    <property type="match status" value="1"/>
</dbReference>
<dbReference type="PANTHER" id="PTHR10963:SF55">
    <property type="entry name" value="GLYCOSIDE HYDROLASE FAMILY 16 PROTEIN"/>
    <property type="match status" value="1"/>
</dbReference>
<gene>
    <name evidence="4" type="ORF">C4F49_07760</name>
</gene>
<dbReference type="RefSeq" id="WP_196935503.1">
    <property type="nucleotide sequence ID" value="NZ_MU158698.1"/>
</dbReference>
<feature type="chain" id="PRO_5036697608" evidence="2">
    <location>
        <begin position="26"/>
        <end position="282"/>
    </location>
</feature>
<proteinExistence type="inferred from homology"/>
<dbReference type="GO" id="GO:0004553">
    <property type="term" value="F:hydrolase activity, hydrolyzing O-glycosyl compounds"/>
    <property type="evidence" value="ECO:0007669"/>
    <property type="project" value="InterPro"/>
</dbReference>
<evidence type="ECO:0000256" key="1">
    <source>
        <dbReference type="ARBA" id="ARBA00006865"/>
    </source>
</evidence>
<keyword evidence="2" id="KW-0732">Signal</keyword>
<evidence type="ECO:0000313" key="4">
    <source>
        <dbReference type="EMBL" id="MBE8713572.1"/>
    </source>
</evidence>
<dbReference type="Pfam" id="PF00722">
    <property type="entry name" value="Glyco_hydro_16"/>
    <property type="match status" value="1"/>
</dbReference>
<comment type="caution">
    <text evidence="4">The sequence shown here is derived from an EMBL/GenBank/DDBJ whole genome shotgun (WGS) entry which is preliminary data.</text>
</comment>
<evidence type="ECO:0000256" key="2">
    <source>
        <dbReference type="SAM" id="SignalP"/>
    </source>
</evidence>
<accession>A0A928UVP1</accession>